<name>A0A9Y2AGG4_9FIRM</name>
<dbReference type="InterPro" id="IPR004552">
    <property type="entry name" value="AGP_acyltrans"/>
</dbReference>
<comment type="catalytic activity">
    <reaction evidence="4">
        <text>a 1-acyl-sn-glycero-3-phosphate + an acyl-CoA = a 1,2-diacyl-sn-glycero-3-phosphate + CoA</text>
        <dbReference type="Rhea" id="RHEA:19709"/>
        <dbReference type="ChEBI" id="CHEBI:57287"/>
        <dbReference type="ChEBI" id="CHEBI:57970"/>
        <dbReference type="ChEBI" id="CHEBI:58342"/>
        <dbReference type="ChEBI" id="CHEBI:58608"/>
        <dbReference type="EC" id="2.3.1.51"/>
    </reaction>
</comment>
<dbReference type="EC" id="2.3.1.51" evidence="4"/>
<dbReference type="KEGG" id="sgbi:P3F81_06775"/>
<dbReference type="EMBL" id="CP120678">
    <property type="protein sequence ID" value="WIW69629.1"/>
    <property type="molecule type" value="Genomic_DNA"/>
</dbReference>
<keyword evidence="4" id="KW-1208">Phospholipid metabolism</keyword>
<dbReference type="SMART" id="SM00563">
    <property type="entry name" value="PlsC"/>
    <property type="match status" value="1"/>
</dbReference>
<evidence type="ECO:0000256" key="3">
    <source>
        <dbReference type="ARBA" id="ARBA00023315"/>
    </source>
</evidence>
<evidence type="ECO:0000313" key="6">
    <source>
        <dbReference type="EMBL" id="WIW69629.1"/>
    </source>
</evidence>
<proteinExistence type="inferred from homology"/>
<dbReference type="GO" id="GO:0003841">
    <property type="term" value="F:1-acylglycerol-3-phosphate O-acyltransferase activity"/>
    <property type="evidence" value="ECO:0007669"/>
    <property type="project" value="UniProtKB-UniRule"/>
</dbReference>
<keyword evidence="2 4" id="KW-0808">Transferase</keyword>
<feature type="domain" description="Phospholipid/glycerol acyltransferase" evidence="5">
    <location>
        <begin position="33"/>
        <end position="145"/>
    </location>
</feature>
<keyword evidence="4" id="KW-0594">Phospholipid biosynthesis</keyword>
<dbReference type="AlphaFoldDB" id="A0A9Y2AGG4"/>
<dbReference type="PANTHER" id="PTHR10434">
    <property type="entry name" value="1-ACYL-SN-GLYCEROL-3-PHOSPHATE ACYLTRANSFERASE"/>
    <property type="match status" value="1"/>
</dbReference>
<comment type="similarity">
    <text evidence="1 4">Belongs to the 1-acyl-sn-glycerol-3-phosphate acyltransferase family.</text>
</comment>
<dbReference type="InterPro" id="IPR002123">
    <property type="entry name" value="Plipid/glycerol_acylTrfase"/>
</dbReference>
<dbReference type="SUPFAM" id="SSF69593">
    <property type="entry name" value="Glycerol-3-phosphate (1)-acyltransferase"/>
    <property type="match status" value="1"/>
</dbReference>
<comment type="domain">
    <text evidence="4">The HXXXXD motif is essential for acyltransferase activity and may constitute the binding site for the phosphate moiety of the glycerol-3-phosphate.</text>
</comment>
<gene>
    <name evidence="6" type="ORF">P3F81_06775</name>
</gene>
<organism evidence="6 7">
    <name type="scientific">Selenobaculum gibii</name>
    <dbReference type="NCBI Taxonomy" id="3054208"/>
    <lineage>
        <taxon>Bacteria</taxon>
        <taxon>Bacillati</taxon>
        <taxon>Bacillota</taxon>
        <taxon>Negativicutes</taxon>
        <taxon>Selenomonadales</taxon>
        <taxon>Selenomonadaceae</taxon>
        <taxon>Selenobaculum</taxon>
    </lineage>
</organism>
<dbReference type="PANTHER" id="PTHR10434:SF11">
    <property type="entry name" value="1-ACYL-SN-GLYCEROL-3-PHOSPHATE ACYLTRANSFERASE"/>
    <property type="match status" value="1"/>
</dbReference>
<dbReference type="GO" id="GO:0016020">
    <property type="term" value="C:membrane"/>
    <property type="evidence" value="ECO:0007669"/>
    <property type="project" value="InterPro"/>
</dbReference>
<dbReference type="Proteomes" id="UP001243623">
    <property type="component" value="Chromosome"/>
</dbReference>
<sequence>MYKFLKSLFKFIFNVIFRCKISGIENIPTHGGVIIAANHLSLWDPPLAATYVPRYVHFMAKEELFKIPLLGTIIKKLYAFPVKRGAADRSAIRNSIQLLKDGECLGLFPEGTRSKNGNIGKAEPGVALIAIKAGVPVIPTAVIGTNKIFGPFEVKYGKAITFEGEQADKVQLQKFSEEIMEEIMNLIKC</sequence>
<evidence type="ECO:0000259" key="5">
    <source>
        <dbReference type="SMART" id="SM00563"/>
    </source>
</evidence>
<dbReference type="NCBIfam" id="TIGR00530">
    <property type="entry name" value="AGP_acyltrn"/>
    <property type="match status" value="1"/>
</dbReference>
<dbReference type="GO" id="GO:0006654">
    <property type="term" value="P:phosphatidic acid biosynthetic process"/>
    <property type="evidence" value="ECO:0007669"/>
    <property type="project" value="TreeGrafter"/>
</dbReference>
<evidence type="ECO:0000256" key="1">
    <source>
        <dbReference type="ARBA" id="ARBA00008655"/>
    </source>
</evidence>
<evidence type="ECO:0000313" key="7">
    <source>
        <dbReference type="Proteomes" id="UP001243623"/>
    </source>
</evidence>
<dbReference type="Pfam" id="PF01553">
    <property type="entry name" value="Acyltransferase"/>
    <property type="match status" value="1"/>
</dbReference>
<dbReference type="RefSeq" id="WP_147668933.1">
    <property type="nucleotide sequence ID" value="NZ_CP120678.1"/>
</dbReference>
<reference evidence="6" key="1">
    <citation type="submission" date="2023-03" db="EMBL/GenBank/DDBJ databases">
        <title>Selenobaculum gbiensis gen. nov. sp. nov., a new bacterium isolated from the gut microbiota of IBD patient.</title>
        <authorList>
            <person name="Yeo S."/>
            <person name="Park H."/>
            <person name="Huh C.S."/>
        </authorList>
    </citation>
    <scope>NUCLEOTIDE SEQUENCE</scope>
    <source>
        <strain evidence="6">ICN-92133</strain>
    </source>
</reference>
<keyword evidence="4" id="KW-0444">Lipid biosynthesis</keyword>
<evidence type="ECO:0000256" key="2">
    <source>
        <dbReference type="ARBA" id="ARBA00022679"/>
    </source>
</evidence>
<keyword evidence="3 4" id="KW-0012">Acyltransferase</keyword>
<keyword evidence="4" id="KW-0443">Lipid metabolism</keyword>
<dbReference type="CDD" id="cd07989">
    <property type="entry name" value="LPLAT_AGPAT-like"/>
    <property type="match status" value="1"/>
</dbReference>
<keyword evidence="7" id="KW-1185">Reference proteome</keyword>
<evidence type="ECO:0000256" key="4">
    <source>
        <dbReference type="RuleBase" id="RU361267"/>
    </source>
</evidence>
<protein>
    <recommendedName>
        <fullName evidence="4">1-acyl-sn-glycerol-3-phosphate acyltransferase</fullName>
        <ecNumber evidence="4">2.3.1.51</ecNumber>
    </recommendedName>
</protein>
<accession>A0A9Y2AGG4</accession>